<dbReference type="PANTHER" id="PTHR44267">
    <property type="entry name" value="WD REPEAT-CONTAINING PROTEIN 43"/>
    <property type="match status" value="1"/>
</dbReference>
<name>A0AAV9PXQ2_9PEZI</name>
<comment type="subcellular location">
    <subcellularLocation>
        <location evidence="1">Nucleus</location>
    </subcellularLocation>
</comment>
<feature type="compositionally biased region" description="Polar residues" evidence="4">
    <location>
        <begin position="423"/>
        <end position="436"/>
    </location>
</feature>
<dbReference type="InterPro" id="IPR036322">
    <property type="entry name" value="WD40_repeat_dom_sf"/>
</dbReference>
<dbReference type="Gene3D" id="2.130.10.10">
    <property type="entry name" value="YVTN repeat-like/Quinoprotein amine dehydrogenase"/>
    <property type="match status" value="1"/>
</dbReference>
<evidence type="ECO:0000313" key="6">
    <source>
        <dbReference type="EMBL" id="KAK5529667.1"/>
    </source>
</evidence>
<evidence type="ECO:0000256" key="2">
    <source>
        <dbReference type="ARBA" id="ARBA00023242"/>
    </source>
</evidence>
<feature type="region of interest" description="Disordered" evidence="4">
    <location>
        <begin position="411"/>
        <end position="505"/>
    </location>
</feature>
<feature type="compositionally biased region" description="Acidic residues" evidence="4">
    <location>
        <begin position="469"/>
        <end position="504"/>
    </location>
</feature>
<protein>
    <submittedName>
        <fullName evidence="6">Small subunit (SSU) processome component</fullName>
    </submittedName>
</protein>
<feature type="domain" description="Small-subunit processome Utp12" evidence="5">
    <location>
        <begin position="560"/>
        <end position="663"/>
    </location>
</feature>
<evidence type="ECO:0000256" key="4">
    <source>
        <dbReference type="SAM" id="MobiDB-lite"/>
    </source>
</evidence>
<feature type="compositionally biased region" description="Low complexity" evidence="4">
    <location>
        <begin position="1"/>
        <end position="19"/>
    </location>
</feature>
<evidence type="ECO:0000313" key="7">
    <source>
        <dbReference type="Proteomes" id="UP001345827"/>
    </source>
</evidence>
<evidence type="ECO:0000259" key="5">
    <source>
        <dbReference type="Pfam" id="PF04003"/>
    </source>
</evidence>
<feature type="compositionally biased region" description="Acidic residues" evidence="4">
    <location>
        <begin position="437"/>
        <end position="458"/>
    </location>
</feature>
<evidence type="ECO:0000256" key="3">
    <source>
        <dbReference type="ARBA" id="ARBA00038335"/>
    </source>
</evidence>
<dbReference type="Proteomes" id="UP001345827">
    <property type="component" value="Unassembled WGS sequence"/>
</dbReference>
<dbReference type="InterPro" id="IPR007148">
    <property type="entry name" value="SSU_processome_Utp12"/>
</dbReference>
<dbReference type="AlphaFoldDB" id="A0AAV9PXQ2"/>
<feature type="compositionally biased region" description="Basic residues" evidence="4">
    <location>
        <begin position="865"/>
        <end position="876"/>
    </location>
</feature>
<keyword evidence="2" id="KW-0539">Nucleus</keyword>
<organism evidence="6 7">
    <name type="scientific">Vermiconidia calcicola</name>
    <dbReference type="NCBI Taxonomy" id="1690605"/>
    <lineage>
        <taxon>Eukaryota</taxon>
        <taxon>Fungi</taxon>
        <taxon>Dikarya</taxon>
        <taxon>Ascomycota</taxon>
        <taxon>Pezizomycotina</taxon>
        <taxon>Dothideomycetes</taxon>
        <taxon>Dothideomycetidae</taxon>
        <taxon>Mycosphaerellales</taxon>
        <taxon>Extremaceae</taxon>
        <taxon>Vermiconidia</taxon>
    </lineage>
</organism>
<dbReference type="SUPFAM" id="SSF50978">
    <property type="entry name" value="WD40 repeat-like"/>
    <property type="match status" value="1"/>
</dbReference>
<feature type="compositionally biased region" description="Acidic residues" evidence="4">
    <location>
        <begin position="778"/>
        <end position="793"/>
    </location>
</feature>
<accession>A0AAV9PXQ2</accession>
<dbReference type="InterPro" id="IPR015943">
    <property type="entry name" value="WD40/YVTN_repeat-like_dom_sf"/>
</dbReference>
<comment type="caution">
    <text evidence="6">The sequence shown here is derived from an EMBL/GenBank/DDBJ whole genome shotgun (WGS) entry which is preliminary data.</text>
</comment>
<dbReference type="PANTHER" id="PTHR44267:SF1">
    <property type="entry name" value="WD REPEAT-CONTAINING PROTEIN 43"/>
    <property type="match status" value="1"/>
</dbReference>
<dbReference type="Pfam" id="PF04003">
    <property type="entry name" value="Utp12"/>
    <property type="match status" value="1"/>
</dbReference>
<comment type="similarity">
    <text evidence="3">Belongs to the UTP5 family.</text>
</comment>
<feature type="compositionally biased region" description="Acidic residues" evidence="4">
    <location>
        <begin position="732"/>
        <end position="769"/>
    </location>
</feature>
<feature type="compositionally biased region" description="Basic and acidic residues" evidence="4">
    <location>
        <begin position="411"/>
        <end position="421"/>
    </location>
</feature>
<gene>
    <name evidence="6" type="primary">UTP5</name>
    <name evidence="6" type="ORF">LTR25_009446</name>
</gene>
<feature type="region of interest" description="Disordered" evidence="4">
    <location>
        <begin position="677"/>
        <end position="876"/>
    </location>
</feature>
<reference evidence="6 7" key="1">
    <citation type="submission" date="2023-06" db="EMBL/GenBank/DDBJ databases">
        <title>Black Yeasts Isolated from many extreme environments.</title>
        <authorList>
            <person name="Coleine C."/>
            <person name="Stajich J.E."/>
            <person name="Selbmann L."/>
        </authorList>
    </citation>
    <scope>NUCLEOTIDE SEQUENCE [LARGE SCALE GENOMIC DNA]</scope>
    <source>
        <strain evidence="6 7">CCFEE 5887</strain>
    </source>
</reference>
<feature type="compositionally biased region" description="Acidic residues" evidence="4">
    <location>
        <begin position="698"/>
        <end position="713"/>
    </location>
</feature>
<sequence>MSRKSSSTAAAKNSSAGTAVSSISATSQKSSVLKSSFAPSQLQLRLFASVIQSFDSQQLRIHDTTTGRLRCQHETRPGSRITCFDWGYYGQKQNKKRKRGQDKAEGAVIAYGTSTAEICMFSPAEGKVVGTLSGGNERAVTDFKFSPSTEYREGWSIGEDQKLIQWDLSKNQAIRTLNIPEAANVLATPSPNPFQILFASSTPLAYNFDAEGESHLSRFDSFKNTIHSLFRSGIKSGSEEEFFLASDSDRYINVYSLQNKKLVRTLVAGSGVIAADVYDPSEDVAQRQRKQLLSVVTKDGTVELFWQPFAQAEQTNGDLKSSRKNLTRKAGASIRLVSPDSKSKHVPIFAASIQGHDVVVASADSGADFSFQKIRWQDEGNGQLLFGGQKDIVKVRSASTLNTATLNGVKDMGKSHVDESKTVVVTSGSQPVTIDLSSDESEDEVDDDDEEEEDEEQPSADVKAASNDVEQDLDEASEADSDEEMAEADAADAASDEEMADPEAEPTFGELLASRHPTEISISSALPPDASTSLTIKSGNPVIPSGMSLGTVLTQALRTNDNNLLEACLHTLDITIVKNTIQRLDPGLAGALLSKLAERLASRPGRYGNLIAWVQWTCIAHGGAIAAQPDVTAKVRTLYQVLGQRVRSLDSLLLLKGKLDMLDAQLRYRKDVIAQQGANRGNRNEPGMIYIEGADGGDNWDSEDEDDDLDEGMDTIRPSKRTKKGRKALEDLISEDGESEDEDEDAMPLENGVAEESDEDEDEDEDDDAVGINGVVDVEAEEVSSAEESDPDDVGGAVADESESEASSVEERSDEEEEEDEDSEMDSFINDGEIEMASDEDDVHVEGDSEPEEVQVQAPPEPKLKSKSPKKKAGKR</sequence>
<dbReference type="EMBL" id="JAXLQG010000021">
    <property type="protein sequence ID" value="KAK5529667.1"/>
    <property type="molecule type" value="Genomic_DNA"/>
</dbReference>
<dbReference type="GO" id="GO:0032040">
    <property type="term" value="C:small-subunit processome"/>
    <property type="evidence" value="ECO:0007669"/>
    <property type="project" value="UniProtKB-ARBA"/>
</dbReference>
<dbReference type="InterPro" id="IPR052414">
    <property type="entry name" value="U3_snoRNA-assoc_WDR"/>
</dbReference>
<feature type="compositionally biased region" description="Acidic residues" evidence="4">
    <location>
        <begin position="812"/>
        <end position="825"/>
    </location>
</feature>
<proteinExistence type="inferred from homology"/>
<feature type="region of interest" description="Disordered" evidence="4">
    <location>
        <begin position="1"/>
        <end position="20"/>
    </location>
</feature>
<keyword evidence="7" id="KW-1185">Reference proteome</keyword>
<evidence type="ECO:0000256" key="1">
    <source>
        <dbReference type="ARBA" id="ARBA00004123"/>
    </source>
</evidence>
<feature type="compositionally biased region" description="Acidic residues" evidence="4">
    <location>
        <begin position="832"/>
        <end position="853"/>
    </location>
</feature>
<dbReference type="GO" id="GO:0000462">
    <property type="term" value="P:maturation of SSU-rRNA from tricistronic rRNA transcript (SSU-rRNA, 5.8S rRNA, LSU-rRNA)"/>
    <property type="evidence" value="ECO:0007669"/>
    <property type="project" value="TreeGrafter"/>
</dbReference>